<dbReference type="InterPro" id="IPR050959">
    <property type="entry name" value="MarA-like"/>
</dbReference>
<dbReference type="Gene3D" id="3.20.80.10">
    <property type="entry name" value="Regulatory factor, effector binding domain"/>
    <property type="match status" value="1"/>
</dbReference>
<gene>
    <name evidence="5" type="ORF">SAMN05421736_101411</name>
</gene>
<dbReference type="InterPro" id="IPR029442">
    <property type="entry name" value="GyrI-like"/>
</dbReference>
<dbReference type="PANTHER" id="PTHR47504:SF5">
    <property type="entry name" value="RIGHT ORIGIN-BINDING PROTEIN"/>
    <property type="match status" value="1"/>
</dbReference>
<dbReference type="SUPFAM" id="SSF55136">
    <property type="entry name" value="Probable bacterial effector-binding domain"/>
    <property type="match status" value="1"/>
</dbReference>
<dbReference type="GO" id="GO:0003700">
    <property type="term" value="F:DNA-binding transcription factor activity"/>
    <property type="evidence" value="ECO:0007669"/>
    <property type="project" value="InterPro"/>
</dbReference>
<evidence type="ECO:0000256" key="3">
    <source>
        <dbReference type="ARBA" id="ARBA00023163"/>
    </source>
</evidence>
<dbReference type="EMBL" id="FNPI01000001">
    <property type="protein sequence ID" value="SDY11721.1"/>
    <property type="molecule type" value="Genomic_DNA"/>
</dbReference>
<dbReference type="InterPro" id="IPR009057">
    <property type="entry name" value="Homeodomain-like_sf"/>
</dbReference>
<keyword evidence="2" id="KW-0238">DNA-binding</keyword>
<dbReference type="Gene3D" id="1.10.10.60">
    <property type="entry name" value="Homeodomain-like"/>
    <property type="match status" value="2"/>
</dbReference>
<dbReference type="Pfam" id="PF06445">
    <property type="entry name" value="GyrI-like"/>
    <property type="match status" value="1"/>
</dbReference>
<accession>A0A1H3H8E6</accession>
<evidence type="ECO:0000259" key="4">
    <source>
        <dbReference type="PROSITE" id="PS01124"/>
    </source>
</evidence>
<protein>
    <submittedName>
        <fullName evidence="5">AraC family transcriptional regulator</fullName>
    </submittedName>
</protein>
<dbReference type="OrthoDB" id="9801123at2"/>
<keyword evidence="3" id="KW-0804">Transcription</keyword>
<sequence>MDLLEKMNDALNYIEENLTSEIDYKEIARLACCSEYHFKRMFSFIAGVALSEYIRRRRLTLAAFELKNSDLRVIDVAVKYGYYSPDSFARAFQGLHGVTPTEARRHGHSLKAYPRMTFHLSIKGGTEMNYRLEQKDAFRAVGMMNRVRLVHEGVNDDITQMWETISDETYLQIEALSDMEPSGIISVCTNFSEEREAQGFLDYYIAAATTKPCPDNLQQLEIPALTWAVFEVAGDWEKVQEAWGRIYSEWFPASGYEHTEGPELLASADNRSEIWIPVNKKQE</sequence>
<name>A0A1H3H8E6_9BACI</name>
<dbReference type="SUPFAM" id="SSF46689">
    <property type="entry name" value="Homeodomain-like"/>
    <property type="match status" value="2"/>
</dbReference>
<feature type="domain" description="HTH araC/xylS-type" evidence="4">
    <location>
        <begin position="8"/>
        <end position="106"/>
    </location>
</feature>
<dbReference type="InterPro" id="IPR011256">
    <property type="entry name" value="Reg_factor_effector_dom_sf"/>
</dbReference>
<dbReference type="InterPro" id="IPR018060">
    <property type="entry name" value="HTH_AraC"/>
</dbReference>
<dbReference type="Proteomes" id="UP000198935">
    <property type="component" value="Unassembled WGS sequence"/>
</dbReference>
<dbReference type="SMART" id="SM00342">
    <property type="entry name" value="HTH_ARAC"/>
    <property type="match status" value="1"/>
</dbReference>
<keyword evidence="6" id="KW-1185">Reference proteome</keyword>
<dbReference type="SMART" id="SM00871">
    <property type="entry name" value="AraC_E_bind"/>
    <property type="match status" value="1"/>
</dbReference>
<dbReference type="PROSITE" id="PS01124">
    <property type="entry name" value="HTH_ARAC_FAMILY_2"/>
    <property type="match status" value="1"/>
</dbReference>
<dbReference type="AlphaFoldDB" id="A0A1H3H8E6"/>
<dbReference type="InterPro" id="IPR010499">
    <property type="entry name" value="AraC_E-bd"/>
</dbReference>
<evidence type="ECO:0000313" key="6">
    <source>
        <dbReference type="Proteomes" id="UP000198935"/>
    </source>
</evidence>
<evidence type="ECO:0000313" key="5">
    <source>
        <dbReference type="EMBL" id="SDY11721.1"/>
    </source>
</evidence>
<dbReference type="Pfam" id="PF12833">
    <property type="entry name" value="HTH_18"/>
    <property type="match status" value="1"/>
</dbReference>
<keyword evidence="1" id="KW-0805">Transcription regulation</keyword>
<organism evidence="5 6">
    <name type="scientific">Evansella caseinilytica</name>
    <dbReference type="NCBI Taxonomy" id="1503961"/>
    <lineage>
        <taxon>Bacteria</taxon>
        <taxon>Bacillati</taxon>
        <taxon>Bacillota</taxon>
        <taxon>Bacilli</taxon>
        <taxon>Bacillales</taxon>
        <taxon>Bacillaceae</taxon>
        <taxon>Evansella</taxon>
    </lineage>
</organism>
<dbReference type="GO" id="GO:0043565">
    <property type="term" value="F:sequence-specific DNA binding"/>
    <property type="evidence" value="ECO:0007669"/>
    <property type="project" value="InterPro"/>
</dbReference>
<reference evidence="6" key="1">
    <citation type="submission" date="2016-10" db="EMBL/GenBank/DDBJ databases">
        <authorList>
            <person name="Varghese N."/>
            <person name="Submissions S."/>
        </authorList>
    </citation>
    <scope>NUCLEOTIDE SEQUENCE [LARGE SCALE GENOMIC DNA]</scope>
    <source>
        <strain evidence="6">SP</strain>
    </source>
</reference>
<dbReference type="STRING" id="1503961.SAMN05421736_101411"/>
<evidence type="ECO:0000256" key="1">
    <source>
        <dbReference type="ARBA" id="ARBA00023015"/>
    </source>
</evidence>
<dbReference type="PANTHER" id="PTHR47504">
    <property type="entry name" value="RIGHT ORIGIN-BINDING PROTEIN"/>
    <property type="match status" value="1"/>
</dbReference>
<proteinExistence type="predicted"/>
<evidence type="ECO:0000256" key="2">
    <source>
        <dbReference type="ARBA" id="ARBA00023125"/>
    </source>
</evidence>